<dbReference type="InterPro" id="IPR016718">
    <property type="entry name" value="rRNA_m1G-MeTrfase_A_prd"/>
</dbReference>
<dbReference type="CDD" id="cd02440">
    <property type="entry name" value="AdoMet_MTases"/>
    <property type="match status" value="1"/>
</dbReference>
<evidence type="ECO:0000256" key="2">
    <source>
        <dbReference type="PIRSR" id="PIRSR018249-2"/>
    </source>
</evidence>
<dbReference type="GO" id="GO:0032259">
    <property type="term" value="P:methylation"/>
    <property type="evidence" value="ECO:0007669"/>
    <property type="project" value="UniProtKB-KW"/>
</dbReference>
<evidence type="ECO:0000259" key="4">
    <source>
        <dbReference type="Pfam" id="PF13649"/>
    </source>
</evidence>
<feature type="binding site" evidence="1">
    <location>
        <position position="46"/>
    </location>
    <ligand>
        <name>Zn(2+)</name>
        <dbReference type="ChEBI" id="CHEBI:29105"/>
    </ligand>
</feature>
<name>A0A2U2RMZ8_9MICO</name>
<dbReference type="SUPFAM" id="SSF53335">
    <property type="entry name" value="S-adenosyl-L-methionine-dependent methyltransferases"/>
    <property type="match status" value="1"/>
</dbReference>
<keyword evidence="1" id="KW-0862">Zinc</keyword>
<feature type="binding site" evidence="1">
    <location>
        <position position="43"/>
    </location>
    <ligand>
        <name>Zn(2+)</name>
        <dbReference type="ChEBI" id="CHEBI:29105"/>
    </ligand>
</feature>
<dbReference type="Pfam" id="PF13649">
    <property type="entry name" value="Methyltransf_25"/>
    <property type="match status" value="1"/>
</dbReference>
<accession>A0A2U2RMZ8</accession>
<dbReference type="Gene3D" id="3.40.50.150">
    <property type="entry name" value="Vaccinia Virus protein VP39"/>
    <property type="match status" value="1"/>
</dbReference>
<dbReference type="EMBL" id="QFKX01000001">
    <property type="protein sequence ID" value="PWH07249.1"/>
    <property type="molecule type" value="Genomic_DNA"/>
</dbReference>
<feature type="binding site" evidence="2">
    <location>
        <position position="102"/>
    </location>
    <ligand>
        <name>S-adenosyl-L-methionine</name>
        <dbReference type="ChEBI" id="CHEBI:59789"/>
    </ligand>
</feature>
<dbReference type="Proteomes" id="UP000245590">
    <property type="component" value="Unassembled WGS sequence"/>
</dbReference>
<keyword evidence="7" id="KW-1185">Reference proteome</keyword>
<dbReference type="PANTHER" id="PTHR43460">
    <property type="entry name" value="METHYLTRANSFERASE"/>
    <property type="match status" value="1"/>
</dbReference>
<evidence type="ECO:0000259" key="5">
    <source>
        <dbReference type="Pfam" id="PF21302"/>
    </source>
</evidence>
<feature type="region of interest" description="Disordered" evidence="3">
    <location>
        <begin position="1"/>
        <end position="27"/>
    </location>
</feature>
<dbReference type="Pfam" id="PF21302">
    <property type="entry name" value="Zn_ribbon_RlmA"/>
    <property type="match status" value="1"/>
</dbReference>
<organism evidence="6 7">
    <name type="scientific">Brachybacterium endophyticum</name>
    <dbReference type="NCBI Taxonomy" id="2182385"/>
    <lineage>
        <taxon>Bacteria</taxon>
        <taxon>Bacillati</taxon>
        <taxon>Actinomycetota</taxon>
        <taxon>Actinomycetes</taxon>
        <taxon>Micrococcales</taxon>
        <taxon>Dermabacteraceae</taxon>
        <taxon>Brachybacterium</taxon>
    </lineage>
</organism>
<evidence type="ECO:0000313" key="6">
    <source>
        <dbReference type="EMBL" id="PWH07249.1"/>
    </source>
</evidence>
<dbReference type="AlphaFoldDB" id="A0A2U2RMZ8"/>
<dbReference type="InterPro" id="IPR041698">
    <property type="entry name" value="Methyltransf_25"/>
</dbReference>
<gene>
    <name evidence="6" type="ORF">DEO23_00915</name>
</gene>
<keyword evidence="2" id="KW-0949">S-adenosyl-L-methionine</keyword>
<feature type="domain" description="23S rRNA (guanine(745)-N(1))-methyltransferase N-terminal" evidence="5">
    <location>
        <begin position="42"/>
        <end position="76"/>
    </location>
</feature>
<dbReference type="GO" id="GO:0008168">
    <property type="term" value="F:methyltransferase activity"/>
    <property type="evidence" value="ECO:0007669"/>
    <property type="project" value="UniProtKB-KW"/>
</dbReference>
<keyword evidence="6" id="KW-0808">Transferase</keyword>
<dbReference type="InterPro" id="IPR029063">
    <property type="entry name" value="SAM-dependent_MTases_sf"/>
</dbReference>
<dbReference type="PIRSF" id="PIRSF018249">
    <property type="entry name" value="MyrA_prd"/>
    <property type="match status" value="1"/>
</dbReference>
<protein>
    <submittedName>
        <fullName evidence="6">Methyltransferase type 11</fullName>
    </submittedName>
</protein>
<reference evidence="6 7" key="1">
    <citation type="submission" date="2018-05" db="EMBL/GenBank/DDBJ databases">
        <title>Brachybacterium sp. M1HQ-2T, whole genome shotgun sequence.</title>
        <authorList>
            <person name="Tuo L."/>
        </authorList>
    </citation>
    <scope>NUCLEOTIDE SEQUENCE [LARGE SCALE GENOMIC DNA]</scope>
    <source>
        <strain evidence="6 7">M1HQ-2</strain>
    </source>
</reference>
<proteinExistence type="predicted"/>
<keyword evidence="6" id="KW-0489">Methyltransferase</keyword>
<feature type="binding site" evidence="2">
    <location>
        <begin position="137"/>
        <end position="138"/>
    </location>
    <ligand>
        <name>S-adenosyl-L-methionine</name>
        <dbReference type="ChEBI" id="CHEBI:59789"/>
    </ligand>
</feature>
<dbReference type="InterPro" id="IPR052939">
    <property type="entry name" value="23S_rRNA_MeTrnsfrase_RlmA"/>
</dbReference>
<feature type="domain" description="Methyltransferase" evidence="4">
    <location>
        <begin position="130"/>
        <end position="217"/>
    </location>
</feature>
<dbReference type="PANTHER" id="PTHR43460:SF1">
    <property type="entry name" value="METHYLTRANSFERASE TYPE 11 DOMAIN-CONTAINING PROTEIN"/>
    <property type="match status" value="1"/>
</dbReference>
<evidence type="ECO:0000256" key="1">
    <source>
        <dbReference type="PIRSR" id="PIRSR018249-1"/>
    </source>
</evidence>
<dbReference type="OrthoDB" id="108476at2"/>
<evidence type="ECO:0000256" key="3">
    <source>
        <dbReference type="SAM" id="MobiDB-lite"/>
    </source>
</evidence>
<sequence length="314" mass="33135">MPAPASDPASAESRAVGPAPTGTPVAAGPAHPALTAVLELLRCPQCGEELGIVGRAVRCSQGHTFDIGRQGYVSLLSGSRATSGDDAEMARARAAFLDSGTYAPIAGALAGLSARAIEAAGAEEASRCTVLDVGCGTGYYLARVLEELPHAHGLGVDTSVRALRHAARAHPRAAAASWDVYRPLPLADSSVDVLLSVFAPRSPEEFQRVLRAQGRLLVVRPTAEHLAELREAVPGMIAIEAAKEDRLHAALDPHFELDSTEQLETFVELTPQRAVDLVGMTPSARHVDVARLHENAQLPDHVTLSVLISAYRPR</sequence>
<keyword evidence="1" id="KW-0479">Metal-binding</keyword>
<feature type="binding site" evidence="1">
    <location>
        <position position="63"/>
    </location>
    <ligand>
        <name>Zn(2+)</name>
        <dbReference type="ChEBI" id="CHEBI:29105"/>
    </ligand>
</feature>
<dbReference type="GO" id="GO:0046872">
    <property type="term" value="F:metal ion binding"/>
    <property type="evidence" value="ECO:0007669"/>
    <property type="project" value="UniProtKB-KW"/>
</dbReference>
<dbReference type="RefSeq" id="WP_109274133.1">
    <property type="nucleotide sequence ID" value="NZ_QFKX01000001.1"/>
</dbReference>
<feature type="binding site" evidence="1">
    <location>
        <position position="59"/>
    </location>
    <ligand>
        <name>Zn(2+)</name>
        <dbReference type="ChEBI" id="CHEBI:29105"/>
    </ligand>
</feature>
<comment type="caution">
    <text evidence="6">The sequence shown here is derived from an EMBL/GenBank/DDBJ whole genome shotgun (WGS) entry which is preliminary data.</text>
</comment>
<dbReference type="InterPro" id="IPR048647">
    <property type="entry name" value="RlmA_N"/>
</dbReference>
<evidence type="ECO:0000313" key="7">
    <source>
        <dbReference type="Proteomes" id="UP000245590"/>
    </source>
</evidence>
<feature type="binding site" evidence="2">
    <location>
        <position position="225"/>
    </location>
    <ligand>
        <name>S-adenosyl-L-methionine</name>
        <dbReference type="ChEBI" id="CHEBI:59789"/>
    </ligand>
</feature>